<organism evidence="9 10">
    <name type="scientific">Porites lobata</name>
    <dbReference type="NCBI Taxonomy" id="104759"/>
    <lineage>
        <taxon>Eukaryota</taxon>
        <taxon>Metazoa</taxon>
        <taxon>Cnidaria</taxon>
        <taxon>Anthozoa</taxon>
        <taxon>Hexacorallia</taxon>
        <taxon>Scleractinia</taxon>
        <taxon>Fungiina</taxon>
        <taxon>Poritidae</taxon>
        <taxon>Porites</taxon>
    </lineage>
</organism>
<dbReference type="SUPFAM" id="SSF57196">
    <property type="entry name" value="EGF/Laminin"/>
    <property type="match status" value="4"/>
</dbReference>
<feature type="domain" description="EGF-like" evidence="8">
    <location>
        <begin position="71"/>
        <end position="107"/>
    </location>
</feature>
<dbReference type="InterPro" id="IPR018097">
    <property type="entry name" value="EGF_Ca-bd_CS"/>
</dbReference>
<feature type="non-terminal residue" evidence="9">
    <location>
        <position position="502"/>
    </location>
</feature>
<accession>A0ABN8QE34</accession>
<dbReference type="Gene3D" id="2.10.25.10">
    <property type="entry name" value="Laminin"/>
    <property type="match status" value="4"/>
</dbReference>
<dbReference type="PROSITE" id="PS01187">
    <property type="entry name" value="EGF_CA"/>
    <property type="match status" value="2"/>
</dbReference>
<comment type="caution">
    <text evidence="5">Lacks conserved residue(s) required for the propagation of feature annotation.</text>
</comment>
<sequence length="502" mass="55404">LVRGFSITSVLFIVSEANQSCPAGFTGSNCSTDINDCIGVSCSGNGNCSDRVDGYICFCNSGFFGINCEVGADTCSPNPCKNNGTCIKQGISFTCNCVSAYEGTRCESKKPPITFSVTTKLRNRQYISDLADLTKPNTRALILELTNIFQPFFMKMFPDFLAISFLGFSSGSLVTNFDVTFEATSNVSSSNIIQALTTANNSRDLQFLIFEEITVMSVGNMNTPSETPTVSTGDQPCSTGFTGKNCSVNIDDCISVNCSGNGNCSDRVNGYFCFCFHGFFGMNCEKDADKCFPERCENDGTCYHDGDLLKCNCTAAYEGERCESKKPSITFSVIMTLRSRQYISDFADLTKPTTRAIIADLTDIFTPFFNKTFQDFLQVIFTRFSPGSLVTNFDIYFEPTANVTKTSIIQALERGNGTKDLQFEILDKITFASGNPDKVETLETTEEDSSSSKLATWILVLIIAGVIFFILLLILIVLFVLYRRKDNQDPKRRRRSEMVVID</sequence>
<dbReference type="Proteomes" id="UP001159405">
    <property type="component" value="Unassembled WGS sequence"/>
</dbReference>
<dbReference type="CDD" id="cd00054">
    <property type="entry name" value="EGF_CA"/>
    <property type="match status" value="2"/>
</dbReference>
<name>A0ABN8QE34_9CNID</name>
<dbReference type="PANTHER" id="PTHR12916">
    <property type="entry name" value="CYTOCHROME C OXIDASE POLYPEPTIDE VIC-2"/>
    <property type="match status" value="1"/>
</dbReference>
<dbReference type="PROSITE" id="PS01186">
    <property type="entry name" value="EGF_2"/>
    <property type="match status" value="2"/>
</dbReference>
<dbReference type="PROSITE" id="PS00010">
    <property type="entry name" value="ASX_HYDROXYL"/>
    <property type="match status" value="2"/>
</dbReference>
<evidence type="ECO:0000256" key="3">
    <source>
        <dbReference type="ARBA" id="ARBA00022737"/>
    </source>
</evidence>
<dbReference type="PROSITE" id="PS50026">
    <property type="entry name" value="EGF_3"/>
    <property type="match status" value="4"/>
</dbReference>
<dbReference type="EMBL" id="CALNXK010000122">
    <property type="protein sequence ID" value="CAH3162210.1"/>
    <property type="molecule type" value="Genomic_DNA"/>
</dbReference>
<keyword evidence="6" id="KW-0812">Transmembrane</keyword>
<feature type="transmembrane region" description="Helical" evidence="6">
    <location>
        <begin position="454"/>
        <end position="482"/>
    </location>
</feature>
<evidence type="ECO:0000256" key="6">
    <source>
        <dbReference type="SAM" id="Phobius"/>
    </source>
</evidence>
<keyword evidence="4 5" id="KW-1015">Disulfide bond</keyword>
<keyword evidence="10" id="KW-1185">Reference proteome</keyword>
<evidence type="ECO:0000256" key="7">
    <source>
        <dbReference type="SAM" id="SignalP"/>
    </source>
</evidence>
<evidence type="ECO:0000256" key="5">
    <source>
        <dbReference type="PROSITE-ProRule" id="PRU00076"/>
    </source>
</evidence>
<feature type="domain" description="EGF-like" evidence="8">
    <location>
        <begin position="287"/>
        <end position="323"/>
    </location>
</feature>
<evidence type="ECO:0000259" key="8">
    <source>
        <dbReference type="PROSITE" id="PS50026"/>
    </source>
</evidence>
<dbReference type="Pfam" id="PF00008">
    <property type="entry name" value="EGF"/>
    <property type="match status" value="1"/>
</dbReference>
<keyword evidence="3" id="KW-0677">Repeat</keyword>
<protein>
    <recommendedName>
        <fullName evidence="8">EGF-like domain-containing protein</fullName>
    </recommendedName>
</protein>
<keyword evidence="6" id="KW-0472">Membrane</keyword>
<dbReference type="InterPro" id="IPR000742">
    <property type="entry name" value="EGF"/>
</dbReference>
<comment type="caution">
    <text evidence="9">The sequence shown here is derived from an EMBL/GenBank/DDBJ whole genome shotgun (WGS) entry which is preliminary data.</text>
</comment>
<evidence type="ECO:0000256" key="4">
    <source>
        <dbReference type="ARBA" id="ARBA00023157"/>
    </source>
</evidence>
<gene>
    <name evidence="9" type="ORF">PLOB_00005212</name>
</gene>
<feature type="domain" description="EGF-like" evidence="8">
    <location>
        <begin position="249"/>
        <end position="285"/>
    </location>
</feature>
<feature type="disulfide bond" evidence="5">
    <location>
        <begin position="97"/>
        <end position="106"/>
    </location>
</feature>
<dbReference type="PANTHER" id="PTHR12916:SF4">
    <property type="entry name" value="UNINFLATABLE, ISOFORM C"/>
    <property type="match status" value="1"/>
</dbReference>
<feature type="signal peptide" evidence="7">
    <location>
        <begin position="1"/>
        <end position="17"/>
    </location>
</feature>
<dbReference type="SMART" id="SM00181">
    <property type="entry name" value="EGF"/>
    <property type="match status" value="4"/>
</dbReference>
<feature type="chain" id="PRO_5045161857" description="EGF-like domain-containing protein" evidence="7">
    <location>
        <begin position="18"/>
        <end position="502"/>
    </location>
</feature>
<dbReference type="SMART" id="SM00179">
    <property type="entry name" value="EGF_CA"/>
    <property type="match status" value="4"/>
</dbReference>
<dbReference type="InterPro" id="IPR001881">
    <property type="entry name" value="EGF-like_Ca-bd_dom"/>
</dbReference>
<feature type="non-terminal residue" evidence="9">
    <location>
        <position position="1"/>
    </location>
</feature>
<proteinExistence type="predicted"/>
<evidence type="ECO:0000256" key="2">
    <source>
        <dbReference type="ARBA" id="ARBA00022729"/>
    </source>
</evidence>
<evidence type="ECO:0000256" key="1">
    <source>
        <dbReference type="ARBA" id="ARBA00022536"/>
    </source>
</evidence>
<feature type="disulfide bond" evidence="5">
    <location>
        <begin position="275"/>
        <end position="284"/>
    </location>
</feature>
<dbReference type="PROSITE" id="PS00022">
    <property type="entry name" value="EGF_1"/>
    <property type="match status" value="4"/>
</dbReference>
<feature type="domain" description="EGF-like" evidence="8">
    <location>
        <begin position="33"/>
        <end position="69"/>
    </location>
</feature>
<evidence type="ECO:0000313" key="10">
    <source>
        <dbReference type="Proteomes" id="UP001159405"/>
    </source>
</evidence>
<keyword evidence="6" id="KW-1133">Transmembrane helix</keyword>
<reference evidence="9 10" key="1">
    <citation type="submission" date="2022-05" db="EMBL/GenBank/DDBJ databases">
        <authorList>
            <consortium name="Genoscope - CEA"/>
            <person name="William W."/>
        </authorList>
    </citation>
    <scope>NUCLEOTIDE SEQUENCE [LARGE SCALE GENOMIC DNA]</scope>
</reference>
<keyword evidence="1 5" id="KW-0245">EGF-like domain</keyword>
<feature type="disulfide bond" evidence="5">
    <location>
        <begin position="59"/>
        <end position="68"/>
    </location>
</feature>
<evidence type="ECO:0000313" key="9">
    <source>
        <dbReference type="EMBL" id="CAH3162210.1"/>
    </source>
</evidence>
<keyword evidence="2 7" id="KW-0732">Signal</keyword>
<feature type="disulfide bond" evidence="5">
    <location>
        <begin position="313"/>
        <end position="322"/>
    </location>
</feature>
<dbReference type="InterPro" id="IPR000152">
    <property type="entry name" value="EGF-type_Asp/Asn_hydroxyl_site"/>
</dbReference>